<evidence type="ECO:0000313" key="2">
    <source>
        <dbReference type="EMBL" id="JAT07122.1"/>
    </source>
</evidence>
<proteinExistence type="predicted"/>
<evidence type="ECO:0000256" key="1">
    <source>
        <dbReference type="SAM" id="MobiDB-lite"/>
    </source>
</evidence>
<feature type="non-terminal residue" evidence="2">
    <location>
        <position position="116"/>
    </location>
</feature>
<gene>
    <name evidence="2" type="ORF">g.12732</name>
</gene>
<sequence length="116" mass="13409">MCLEKERKIIYNMDPEGSFEGGLNYTEIEQDLNELLEAADYHSSDEENGSEEDSGSDKNNLCTFSPEIENGAEYEGELYNEEREEINMEKKADEEKREELAEGYHLNHNAEYEGEL</sequence>
<accession>A0A1B6K6Q5</accession>
<feature type="compositionally biased region" description="Acidic residues" evidence="1">
    <location>
        <begin position="70"/>
        <end position="84"/>
    </location>
</feature>
<dbReference type="EMBL" id="GECU01000585">
    <property type="protein sequence ID" value="JAT07122.1"/>
    <property type="molecule type" value="Transcribed_RNA"/>
</dbReference>
<feature type="region of interest" description="Disordered" evidence="1">
    <location>
        <begin position="38"/>
        <end position="116"/>
    </location>
</feature>
<reference evidence="2" key="1">
    <citation type="submission" date="2015-11" db="EMBL/GenBank/DDBJ databases">
        <title>De novo transcriptome assembly of four potential Pierce s Disease insect vectors from Arizona vineyards.</title>
        <authorList>
            <person name="Tassone E.E."/>
        </authorList>
    </citation>
    <scope>NUCLEOTIDE SEQUENCE</scope>
</reference>
<protein>
    <submittedName>
        <fullName evidence="2">Uncharacterized protein</fullName>
    </submittedName>
</protein>
<organism evidence="2">
    <name type="scientific">Homalodisca liturata</name>
    <dbReference type="NCBI Taxonomy" id="320908"/>
    <lineage>
        <taxon>Eukaryota</taxon>
        <taxon>Metazoa</taxon>
        <taxon>Ecdysozoa</taxon>
        <taxon>Arthropoda</taxon>
        <taxon>Hexapoda</taxon>
        <taxon>Insecta</taxon>
        <taxon>Pterygota</taxon>
        <taxon>Neoptera</taxon>
        <taxon>Paraneoptera</taxon>
        <taxon>Hemiptera</taxon>
        <taxon>Auchenorrhyncha</taxon>
        <taxon>Membracoidea</taxon>
        <taxon>Cicadellidae</taxon>
        <taxon>Cicadellinae</taxon>
        <taxon>Proconiini</taxon>
        <taxon>Homalodisca</taxon>
    </lineage>
</organism>
<name>A0A1B6K6Q5_9HEMI</name>
<feature type="compositionally biased region" description="Basic and acidic residues" evidence="1">
    <location>
        <begin position="85"/>
        <end position="102"/>
    </location>
</feature>
<dbReference type="AlphaFoldDB" id="A0A1B6K6Q5"/>